<dbReference type="EMBL" id="SOAM01000002">
    <property type="protein sequence ID" value="TDS76928.1"/>
    <property type="molecule type" value="Genomic_DNA"/>
</dbReference>
<dbReference type="InterPro" id="IPR005119">
    <property type="entry name" value="LysR_subst-bd"/>
</dbReference>
<keyword evidence="2" id="KW-0805">Transcription regulation</keyword>
<protein>
    <submittedName>
        <fullName evidence="7">LysR substrate binding domain-containing protein</fullName>
    </submittedName>
</protein>
<comment type="caution">
    <text evidence="7">The sequence shown here is derived from an EMBL/GenBank/DDBJ whole genome shotgun (WGS) entry which is preliminary data.</text>
</comment>
<dbReference type="AlphaFoldDB" id="A0A4R7FKQ2"/>
<comment type="similarity">
    <text evidence="1">Belongs to the LysR transcriptional regulatory family.</text>
</comment>
<evidence type="ECO:0000256" key="1">
    <source>
        <dbReference type="ARBA" id="ARBA00009437"/>
    </source>
</evidence>
<dbReference type="Pfam" id="PF03466">
    <property type="entry name" value="LysR_substrate"/>
    <property type="match status" value="2"/>
</dbReference>
<evidence type="ECO:0000256" key="5">
    <source>
        <dbReference type="SAM" id="MobiDB-lite"/>
    </source>
</evidence>
<dbReference type="SUPFAM" id="SSF53850">
    <property type="entry name" value="Periplasmic binding protein-like II"/>
    <property type="match status" value="1"/>
</dbReference>
<keyword evidence="3" id="KW-0238">DNA-binding</keyword>
<reference evidence="7 8" key="1">
    <citation type="submission" date="2019-03" db="EMBL/GenBank/DDBJ databases">
        <title>Genomic Encyclopedia of Archaeal and Bacterial Type Strains, Phase II (KMG-II): from individual species to whole genera.</title>
        <authorList>
            <person name="Goeker M."/>
        </authorList>
    </citation>
    <scope>NUCLEOTIDE SEQUENCE [LARGE SCALE GENOMIC DNA]</scope>
    <source>
        <strain evidence="7 8">DSM 24782</strain>
    </source>
</reference>
<dbReference type="Gene3D" id="3.40.190.290">
    <property type="match status" value="1"/>
</dbReference>
<sequence>MPDPFVLGVVPGVTPDRWVRVWRERMPDVPLAVVPVDDVTAALTGGVTMVFARLPIDGDGLHVIPLWEETPVVVAAKDHPVKLFEAVTEADLAAEELYPGWDEAVLDIVAAGHGIARMPQSVFRATGRRDVVARPITDAAPTRIGLVWSRDAGGPLVDEFIGVVRGRTANSSRGAPPEPPAAAPERPPRPSRPRPERSAKKRPRRR</sequence>
<keyword evidence="4" id="KW-0804">Transcription</keyword>
<evidence type="ECO:0000313" key="7">
    <source>
        <dbReference type="EMBL" id="TDS76928.1"/>
    </source>
</evidence>
<evidence type="ECO:0000259" key="6">
    <source>
        <dbReference type="Pfam" id="PF03466"/>
    </source>
</evidence>
<proteinExistence type="inferred from homology"/>
<dbReference type="GO" id="GO:0032993">
    <property type="term" value="C:protein-DNA complex"/>
    <property type="evidence" value="ECO:0007669"/>
    <property type="project" value="TreeGrafter"/>
</dbReference>
<dbReference type="RefSeq" id="WP_246018052.1">
    <property type="nucleotide sequence ID" value="NZ_BAAARP010000002.1"/>
</dbReference>
<feature type="domain" description="LysR substrate-binding" evidence="6">
    <location>
        <begin position="103"/>
        <end position="167"/>
    </location>
</feature>
<keyword evidence="8" id="KW-1185">Reference proteome</keyword>
<accession>A0A4R7FKQ2</accession>
<evidence type="ECO:0000256" key="4">
    <source>
        <dbReference type="ARBA" id="ARBA00023163"/>
    </source>
</evidence>
<evidence type="ECO:0000256" key="2">
    <source>
        <dbReference type="ARBA" id="ARBA00023015"/>
    </source>
</evidence>
<dbReference type="GO" id="GO:0003677">
    <property type="term" value="F:DNA binding"/>
    <property type="evidence" value="ECO:0007669"/>
    <property type="project" value="UniProtKB-KW"/>
</dbReference>
<dbReference type="PANTHER" id="PTHR30346">
    <property type="entry name" value="TRANSCRIPTIONAL DUAL REGULATOR HCAR-RELATED"/>
    <property type="match status" value="1"/>
</dbReference>
<gene>
    <name evidence="7" type="ORF">CLV52_1867</name>
</gene>
<feature type="region of interest" description="Disordered" evidence="5">
    <location>
        <begin position="167"/>
        <end position="206"/>
    </location>
</feature>
<dbReference type="PANTHER" id="PTHR30346:SF0">
    <property type="entry name" value="HCA OPERON TRANSCRIPTIONAL ACTIVATOR HCAR"/>
    <property type="match status" value="1"/>
</dbReference>
<evidence type="ECO:0000256" key="3">
    <source>
        <dbReference type="ARBA" id="ARBA00023125"/>
    </source>
</evidence>
<feature type="domain" description="LysR substrate-binding" evidence="6">
    <location>
        <begin position="17"/>
        <end position="97"/>
    </location>
</feature>
<organism evidence="7 8">
    <name type="scientific">Amnibacterium kyonggiense</name>
    <dbReference type="NCBI Taxonomy" id="595671"/>
    <lineage>
        <taxon>Bacteria</taxon>
        <taxon>Bacillati</taxon>
        <taxon>Actinomycetota</taxon>
        <taxon>Actinomycetes</taxon>
        <taxon>Micrococcales</taxon>
        <taxon>Microbacteriaceae</taxon>
        <taxon>Amnibacterium</taxon>
    </lineage>
</organism>
<evidence type="ECO:0000313" key="8">
    <source>
        <dbReference type="Proteomes" id="UP000295344"/>
    </source>
</evidence>
<name>A0A4R7FKQ2_9MICO</name>
<dbReference type="GO" id="GO:0003700">
    <property type="term" value="F:DNA-binding transcription factor activity"/>
    <property type="evidence" value="ECO:0007669"/>
    <property type="project" value="TreeGrafter"/>
</dbReference>
<dbReference type="Proteomes" id="UP000295344">
    <property type="component" value="Unassembled WGS sequence"/>
</dbReference>